<keyword evidence="1" id="KW-1185">Reference proteome</keyword>
<protein>
    <submittedName>
        <fullName evidence="2">Ovule protein</fullName>
    </submittedName>
</protein>
<proteinExistence type="predicted"/>
<sequence>MQDSSISTVQRRCAKTIPILAMQCLSLETYTMIRWKSHVKFTDAAVLMSLRLKEVTNTNEMFSSCPDCVQTTKLKKVL</sequence>
<reference evidence="2" key="2">
    <citation type="submission" date="2020-10" db="UniProtKB">
        <authorList>
            <consortium name="WormBaseParasite"/>
        </authorList>
    </citation>
    <scope>IDENTIFICATION</scope>
</reference>
<reference evidence="1" key="1">
    <citation type="journal article" date="2013" name="Genetics">
        <title>The draft genome and transcriptome of Panagrellus redivivus are shaped by the harsh demands of a free-living lifestyle.</title>
        <authorList>
            <person name="Srinivasan J."/>
            <person name="Dillman A.R."/>
            <person name="Macchietto M.G."/>
            <person name="Heikkinen L."/>
            <person name="Lakso M."/>
            <person name="Fracchia K.M."/>
            <person name="Antoshechkin I."/>
            <person name="Mortazavi A."/>
            <person name="Wong G."/>
            <person name="Sternberg P.W."/>
        </authorList>
    </citation>
    <scope>NUCLEOTIDE SEQUENCE [LARGE SCALE GENOMIC DNA]</scope>
    <source>
        <strain evidence="1">MT8872</strain>
    </source>
</reference>
<dbReference type="WBParaSite" id="Pan_g23785.t1">
    <property type="protein sequence ID" value="Pan_g23785.t1"/>
    <property type="gene ID" value="Pan_g23785"/>
</dbReference>
<name>A0A7E4VRK8_PANRE</name>
<evidence type="ECO:0000313" key="1">
    <source>
        <dbReference type="Proteomes" id="UP000492821"/>
    </source>
</evidence>
<dbReference type="Proteomes" id="UP000492821">
    <property type="component" value="Unassembled WGS sequence"/>
</dbReference>
<accession>A0A7E4VRK8</accession>
<organism evidence="1 2">
    <name type="scientific">Panagrellus redivivus</name>
    <name type="common">Microworm</name>
    <dbReference type="NCBI Taxonomy" id="6233"/>
    <lineage>
        <taxon>Eukaryota</taxon>
        <taxon>Metazoa</taxon>
        <taxon>Ecdysozoa</taxon>
        <taxon>Nematoda</taxon>
        <taxon>Chromadorea</taxon>
        <taxon>Rhabditida</taxon>
        <taxon>Tylenchina</taxon>
        <taxon>Panagrolaimomorpha</taxon>
        <taxon>Panagrolaimoidea</taxon>
        <taxon>Panagrolaimidae</taxon>
        <taxon>Panagrellus</taxon>
    </lineage>
</organism>
<evidence type="ECO:0000313" key="2">
    <source>
        <dbReference type="WBParaSite" id="Pan_g23785.t1"/>
    </source>
</evidence>
<dbReference type="AlphaFoldDB" id="A0A7E4VRK8"/>